<dbReference type="AlphaFoldDB" id="B2WPP3"/>
<sequence length="237" mass="26902">MVDKWNLDAYVGMYTRIDNTNAGIVNFIDVTFPKCLLASAYCFPKTGDLGEFDTMTWMSFDHTDGKITSFNWDAPDNPYVGSDVMFTRSEDKTWANVAAPTAPLLRLPTEIRHKIYEYLFPHPNISAVLSKKKVVCKFSGAGGEEVHTDAINSVCRQLYQETAGFWLTQANVTMVRATLAQLIRGPDEIFLGRMREVTLITGFQRLMSKKDFDARLCPVLDLTKTFTQLRIKIKFDD</sequence>
<proteinExistence type="predicted"/>
<gene>
    <name evidence="1" type="ORF">PTRG_11910</name>
</gene>
<dbReference type="EMBL" id="DS231638">
    <property type="protein sequence ID" value="EDU46109.1"/>
    <property type="molecule type" value="Genomic_DNA"/>
</dbReference>
<dbReference type="InParanoid" id="B2WPP3"/>
<evidence type="ECO:0000313" key="2">
    <source>
        <dbReference type="Proteomes" id="UP000001471"/>
    </source>
</evidence>
<dbReference type="HOGENOM" id="CLU_1171133_0_0_1"/>
<reference evidence="2" key="1">
    <citation type="journal article" date="2013" name="G3 (Bethesda)">
        <title>Comparative genomics of a plant-pathogenic fungus, Pyrenophora tritici-repentis, reveals transduplication and the impact of repeat elements on pathogenicity and population divergence.</title>
        <authorList>
            <person name="Manning V.A."/>
            <person name="Pandelova I."/>
            <person name="Dhillon B."/>
            <person name="Wilhelm L.J."/>
            <person name="Goodwin S.B."/>
            <person name="Berlin A.M."/>
            <person name="Figueroa M."/>
            <person name="Freitag M."/>
            <person name="Hane J.K."/>
            <person name="Henrissat B."/>
            <person name="Holman W.H."/>
            <person name="Kodira C.D."/>
            <person name="Martin J."/>
            <person name="Oliver R.P."/>
            <person name="Robbertse B."/>
            <person name="Schackwitz W."/>
            <person name="Schwartz D.C."/>
            <person name="Spatafora J.W."/>
            <person name="Turgeon B.G."/>
            <person name="Yandava C."/>
            <person name="Young S."/>
            <person name="Zhou S."/>
            <person name="Zeng Q."/>
            <person name="Grigoriev I.V."/>
            <person name="Ma L.-J."/>
            <person name="Ciuffetti L.M."/>
        </authorList>
    </citation>
    <scope>NUCLEOTIDE SEQUENCE [LARGE SCALE GENOMIC DNA]</scope>
    <source>
        <strain evidence="2">Pt-1C-BFP</strain>
    </source>
</reference>
<dbReference type="Proteomes" id="UP000001471">
    <property type="component" value="Unassembled WGS sequence"/>
</dbReference>
<protein>
    <submittedName>
        <fullName evidence="1">Uncharacterized protein</fullName>
    </submittedName>
</protein>
<name>B2WPP3_PYRTR</name>
<organism evidence="1 2">
    <name type="scientific">Pyrenophora tritici-repentis (strain Pt-1C-BFP)</name>
    <name type="common">Wheat tan spot fungus</name>
    <name type="synonym">Drechslera tritici-repentis</name>
    <dbReference type="NCBI Taxonomy" id="426418"/>
    <lineage>
        <taxon>Eukaryota</taxon>
        <taxon>Fungi</taxon>
        <taxon>Dikarya</taxon>
        <taxon>Ascomycota</taxon>
        <taxon>Pezizomycotina</taxon>
        <taxon>Dothideomycetes</taxon>
        <taxon>Pleosporomycetidae</taxon>
        <taxon>Pleosporales</taxon>
        <taxon>Pleosporineae</taxon>
        <taxon>Pleosporaceae</taxon>
        <taxon>Pyrenophora</taxon>
    </lineage>
</organism>
<dbReference type="GeneID" id="6350271"/>
<evidence type="ECO:0000313" key="1">
    <source>
        <dbReference type="EMBL" id="EDU46109.1"/>
    </source>
</evidence>
<accession>B2WPP3</accession>
<dbReference type="KEGG" id="ptrr:6350271"/>